<dbReference type="InterPro" id="IPR036866">
    <property type="entry name" value="RibonucZ/Hydroxyglut_hydro"/>
</dbReference>
<organism evidence="2 3">
    <name type="scientific">Archangium gephyra</name>
    <dbReference type="NCBI Taxonomy" id="48"/>
    <lineage>
        <taxon>Bacteria</taxon>
        <taxon>Pseudomonadati</taxon>
        <taxon>Myxococcota</taxon>
        <taxon>Myxococcia</taxon>
        <taxon>Myxococcales</taxon>
        <taxon>Cystobacterineae</taxon>
        <taxon>Archangiaceae</taxon>
        <taxon>Archangium</taxon>
    </lineage>
</organism>
<dbReference type="AlphaFoldDB" id="A0A2W5V2K4"/>
<accession>A0A2W5V2K4</accession>
<evidence type="ECO:0000313" key="3">
    <source>
        <dbReference type="Proteomes" id="UP000249061"/>
    </source>
</evidence>
<dbReference type="SUPFAM" id="SSF56281">
    <property type="entry name" value="Metallo-hydrolase/oxidoreductase"/>
    <property type="match status" value="1"/>
</dbReference>
<proteinExistence type="predicted"/>
<reference evidence="2 3" key="1">
    <citation type="submission" date="2017-08" db="EMBL/GenBank/DDBJ databases">
        <title>Infants hospitalized years apart are colonized by the same room-sourced microbial strains.</title>
        <authorList>
            <person name="Brooks B."/>
            <person name="Olm M.R."/>
            <person name="Firek B.A."/>
            <person name="Baker R."/>
            <person name="Thomas B.C."/>
            <person name="Morowitz M.J."/>
            <person name="Banfield J.F."/>
        </authorList>
    </citation>
    <scope>NUCLEOTIDE SEQUENCE [LARGE SCALE GENOMIC DNA]</scope>
    <source>
        <strain evidence="2">S2_003_000_R2_14</strain>
    </source>
</reference>
<feature type="region of interest" description="Disordered" evidence="1">
    <location>
        <begin position="1"/>
        <end position="21"/>
    </location>
</feature>
<dbReference type="Gene3D" id="3.60.15.10">
    <property type="entry name" value="Ribonuclease Z/Hydroxyacylglutathione hydrolase-like"/>
    <property type="match status" value="1"/>
</dbReference>
<dbReference type="EMBL" id="QFQP01000062">
    <property type="protein sequence ID" value="PZR04221.1"/>
    <property type="molecule type" value="Genomic_DNA"/>
</dbReference>
<name>A0A2W5V2K4_9BACT</name>
<gene>
    <name evidence="2" type="ORF">DI536_34695</name>
</gene>
<comment type="caution">
    <text evidence="2">The sequence shown here is derived from an EMBL/GenBank/DDBJ whole genome shotgun (WGS) entry which is preliminary data.</text>
</comment>
<evidence type="ECO:0008006" key="4">
    <source>
        <dbReference type="Google" id="ProtNLM"/>
    </source>
</evidence>
<protein>
    <recommendedName>
        <fullName evidence="4">MBL fold metallo-hydrolase</fullName>
    </recommendedName>
</protein>
<evidence type="ECO:0000313" key="2">
    <source>
        <dbReference type="EMBL" id="PZR04221.1"/>
    </source>
</evidence>
<dbReference type="Proteomes" id="UP000249061">
    <property type="component" value="Unassembled WGS sequence"/>
</dbReference>
<sequence>MTSRPWTVQTPGPLTPRGEGLWTIDDQVPGIPVNRRMTIVRRDDGSLVFFNAIPVPDDTLAQLRKLGTPAALIIPNQFHAIDAAAFAQKLNVPAFMPDVTITALADQLKGHRISELPRGDDLQLFAVEGFKTHEVVLVTRGCLITADLVTNVPHLGGVQGLVMRLIGFTGPAPTLPPPVRFRVGKNKTLIRARLEQLASLGLSTLIPSHGAVFTGDVGAVLRRIATRL</sequence>
<evidence type="ECO:0000256" key="1">
    <source>
        <dbReference type="SAM" id="MobiDB-lite"/>
    </source>
</evidence>
<feature type="compositionally biased region" description="Polar residues" evidence="1">
    <location>
        <begin position="1"/>
        <end position="12"/>
    </location>
</feature>